<comment type="caution">
    <text evidence="3">The sequence shown here is derived from an EMBL/GenBank/DDBJ whole genome shotgun (WGS) entry which is preliminary data.</text>
</comment>
<dbReference type="Proteomes" id="UP000006222">
    <property type="component" value="Unassembled WGS sequence"/>
</dbReference>
<protein>
    <submittedName>
        <fullName evidence="3">Response regulator receiver protein</fullName>
    </submittedName>
</protein>
<dbReference type="InterPro" id="IPR050625">
    <property type="entry name" value="ParA/MinD_ATPase"/>
</dbReference>
<dbReference type="Gene3D" id="3.40.50.300">
    <property type="entry name" value="P-loop containing nucleotide triphosphate hydrolases"/>
    <property type="match status" value="1"/>
</dbReference>
<dbReference type="FunFam" id="3.40.50.300:FF:005173">
    <property type="entry name" value="Type II/IV secretion system ATPase TadZ/CpaE, associated with Flp pilus assembly"/>
    <property type="match status" value="1"/>
</dbReference>
<keyword evidence="1" id="KW-0547">Nucleotide-binding</keyword>
<keyword evidence="2" id="KW-0067">ATP-binding</keyword>
<evidence type="ECO:0000256" key="2">
    <source>
        <dbReference type="ARBA" id="ARBA00022840"/>
    </source>
</evidence>
<dbReference type="EMBL" id="AFAR01000192">
    <property type="protein sequence ID" value="EGF26161.1"/>
    <property type="molecule type" value="Genomic_DNA"/>
</dbReference>
<evidence type="ECO:0000313" key="3">
    <source>
        <dbReference type="EMBL" id="EGF26161.1"/>
    </source>
</evidence>
<dbReference type="AlphaFoldDB" id="F2AW06"/>
<dbReference type="GO" id="GO:0005829">
    <property type="term" value="C:cytosol"/>
    <property type="evidence" value="ECO:0007669"/>
    <property type="project" value="TreeGrafter"/>
</dbReference>
<dbReference type="PATRIC" id="fig|991778.3.peg.4149"/>
<name>F2AW06_RHOBT</name>
<evidence type="ECO:0000256" key="1">
    <source>
        <dbReference type="ARBA" id="ARBA00022741"/>
    </source>
</evidence>
<organism evidence="3 4">
    <name type="scientific">Rhodopirellula baltica WH47</name>
    <dbReference type="NCBI Taxonomy" id="991778"/>
    <lineage>
        <taxon>Bacteria</taxon>
        <taxon>Pseudomonadati</taxon>
        <taxon>Planctomycetota</taxon>
        <taxon>Planctomycetia</taxon>
        <taxon>Pirellulales</taxon>
        <taxon>Pirellulaceae</taxon>
        <taxon>Rhodopirellula</taxon>
    </lineage>
</organism>
<sequence>METWILHECDDKANSLRKGIRDLGLECPPERSVELCPDSDTTVDPFIGERLVFLVLNQIQPEHFAVLHALKHAGDCKVVVVATVVNPDSILELFRAGATDFVRWGEPVIDEVGKVISRLRSETIQKRCDGKMMAVIPTASVSDSNLLSCNLAATIAGQLGGCALIDMRCGGGDLAAMLKLEPEHTLRSLLNQDDGVDQSMVEQAMKCHPCGIKLLASPPICSRMSELKSQWCETILNMVSAGHACSVVQLDDPIQAEDLGVLESFDAIVLATRLDVVSLLRTKEYLRFLKTKQKSDASIHVFAMGTGHAGELPVRSVEKLLKLNAIHCVPDDPVAVTMSLNMGNPVVLESSSSPIAKAIRDATWTIPTVRGLVRSDNLCPPPRPKGLLNSIGLSLVTGLISQPNQAGRQESFGF</sequence>
<dbReference type="SUPFAM" id="SSF52540">
    <property type="entry name" value="P-loop containing nucleoside triphosphate hydrolases"/>
    <property type="match status" value="1"/>
</dbReference>
<dbReference type="InterPro" id="IPR027417">
    <property type="entry name" value="P-loop_NTPase"/>
</dbReference>
<dbReference type="PANTHER" id="PTHR43384">
    <property type="entry name" value="SEPTUM SITE-DETERMINING PROTEIN MIND HOMOLOG, CHLOROPLASTIC-RELATED"/>
    <property type="match status" value="1"/>
</dbReference>
<dbReference type="GO" id="GO:0009898">
    <property type="term" value="C:cytoplasmic side of plasma membrane"/>
    <property type="evidence" value="ECO:0007669"/>
    <property type="project" value="TreeGrafter"/>
</dbReference>
<dbReference type="GO" id="GO:0051782">
    <property type="term" value="P:negative regulation of cell division"/>
    <property type="evidence" value="ECO:0007669"/>
    <property type="project" value="TreeGrafter"/>
</dbReference>
<gene>
    <name evidence="3" type="ORF">RBWH47_05874</name>
</gene>
<proteinExistence type="predicted"/>
<dbReference type="RefSeq" id="WP_007327816.1">
    <property type="nucleotide sequence ID" value="NZ_AFAR01000192.1"/>
</dbReference>
<dbReference type="GO" id="GO:0005524">
    <property type="term" value="F:ATP binding"/>
    <property type="evidence" value="ECO:0007669"/>
    <property type="project" value="UniProtKB-KW"/>
</dbReference>
<dbReference type="GO" id="GO:0016887">
    <property type="term" value="F:ATP hydrolysis activity"/>
    <property type="evidence" value="ECO:0007669"/>
    <property type="project" value="TreeGrafter"/>
</dbReference>
<dbReference type="PANTHER" id="PTHR43384:SF6">
    <property type="entry name" value="SEPTUM SITE-DETERMINING PROTEIN MIND HOMOLOG, CHLOROPLASTIC"/>
    <property type="match status" value="1"/>
</dbReference>
<evidence type="ECO:0000313" key="4">
    <source>
        <dbReference type="Proteomes" id="UP000006222"/>
    </source>
</evidence>
<accession>F2AW06</accession>
<reference evidence="3 4" key="1">
    <citation type="journal article" date="2013" name="Mar. Genomics">
        <title>Expression of sulfatases in Rhodopirellula baltica and the diversity of sulfatases in the genus Rhodopirellula.</title>
        <authorList>
            <person name="Wegner C.E."/>
            <person name="Richter-Heitmann T."/>
            <person name="Klindworth A."/>
            <person name="Klockow C."/>
            <person name="Richter M."/>
            <person name="Achstetter T."/>
            <person name="Glockner F.O."/>
            <person name="Harder J."/>
        </authorList>
    </citation>
    <scope>NUCLEOTIDE SEQUENCE [LARGE SCALE GENOMIC DNA]</scope>
    <source>
        <strain evidence="3 4">WH47</strain>
    </source>
</reference>